<keyword evidence="3 6" id="KW-0378">Hydrolase</keyword>
<comment type="caution">
    <text evidence="10">The sequence shown here is derived from an EMBL/GenBank/DDBJ whole genome shotgun (WGS) entry which is preliminary data.</text>
</comment>
<organism evidence="10 11">
    <name type="scientific">Succinivibrio faecicola</name>
    <dbReference type="NCBI Taxonomy" id="2820300"/>
    <lineage>
        <taxon>Bacteria</taxon>
        <taxon>Pseudomonadati</taxon>
        <taxon>Pseudomonadota</taxon>
        <taxon>Gammaproteobacteria</taxon>
        <taxon>Aeromonadales</taxon>
        <taxon>Succinivibrionaceae</taxon>
        <taxon>Succinivibrio</taxon>
    </lineage>
</organism>
<keyword evidence="6" id="KW-0963">Cytoplasm</keyword>
<dbReference type="PRINTS" id="PR00830">
    <property type="entry name" value="ENDOLAPTASE"/>
</dbReference>
<dbReference type="Gene3D" id="3.40.50.300">
    <property type="entry name" value="P-loop containing nucleotide triphosphate hydrolases"/>
    <property type="match status" value="1"/>
</dbReference>
<sequence length="836" mass="93663">MVARRKKTEITKASSDKNRSEYLLPLISLRALIITPNSKLQITAARRSSIQAFKEVDREDSKYDNVAVFCQTNEADEMPNFDGHMKTGVACELQSLTEKNDGTVSCLIQGFKRIKLLEIVENNELPYRLAKVLDVEEIQCDPQETASTLNVLKSCLNYAIDNSSKTVKNLVERSVPKHLVKTILEEENLSKLTDLLTQILHLDTSIKYLLLSSNNPVERGRILISSLNGYSYQTELENRIIDVAKRSMEKNQKDYFLNEQLKAIKKELGISSGDEEDIVMFTKQNKELDAPEYVHERISREIRKLDAMSTNSSEYTTVRNYIETLLSLPWNKKDDVKIDLKKAQEILDKDHYGLSKVKDHILEYLAVLSRTEKLSGPIICLMGPPGIGKTSLGKSIAAATNRRFVRVALGGVSDEAEIRGHRRTYIGSLPGRIISNMAKAKVNNPLFLLDEIDKVVNSNHGDPQAALLEVLDPEQNSTFEDNYIEIEYDLSNVMFVTTANSYNIPAPLLDRMEVIDLSSYTEDEKFNIARKHLLPKQLRLANVKEDEITFSDETLRYLVTYYTHEAGVRQLERTLTELIRKRIKQVMLSSKKSSKSSEITIDDVKSMLGPEKYDFTSKLKDNKVGVVNGLSWSTLGGDILQLEAVANTGKGKHQLTGKLGDVMKESITTAITVVRTLSESLHLSEDFFETSDLHVHVPEGAVPKDGPSAGIGMVTAVVSALTGNAVRSDVAMTGEITLRGDVLPIGGLKEKLLAALRGGIKTVMIPKDNEKDLWDVPSVVTEKMKIMPVSRIEEVLKTALVNDPFNFKPTTKWIFKEKKSKKIIKKESLSDSNIVV</sequence>
<dbReference type="PROSITE" id="PS51786">
    <property type="entry name" value="LON_PROTEOLYTIC"/>
    <property type="match status" value="1"/>
</dbReference>
<feature type="domain" description="Lon proteolytic" evidence="8">
    <location>
        <begin position="621"/>
        <end position="802"/>
    </location>
</feature>
<evidence type="ECO:0000256" key="6">
    <source>
        <dbReference type="PIRNR" id="PIRNR001174"/>
    </source>
</evidence>
<dbReference type="PIRSF" id="PIRSF001174">
    <property type="entry name" value="Lon_proteas"/>
    <property type="match status" value="1"/>
</dbReference>
<dbReference type="RefSeq" id="WP_219938151.1">
    <property type="nucleotide sequence ID" value="NZ_JAGFNY010000036.1"/>
</dbReference>
<gene>
    <name evidence="10" type="primary">lon</name>
    <name evidence="10" type="ORF">J5V48_08475</name>
</gene>
<evidence type="ECO:0000256" key="2">
    <source>
        <dbReference type="ARBA" id="ARBA00022741"/>
    </source>
</evidence>
<dbReference type="PROSITE" id="PS51787">
    <property type="entry name" value="LON_N"/>
    <property type="match status" value="1"/>
</dbReference>
<dbReference type="InterPro" id="IPR054594">
    <property type="entry name" value="Lon_lid"/>
</dbReference>
<dbReference type="SUPFAM" id="SSF52540">
    <property type="entry name" value="P-loop containing nucleoside triphosphate hydrolases"/>
    <property type="match status" value="1"/>
</dbReference>
<dbReference type="SUPFAM" id="SSF88697">
    <property type="entry name" value="PUA domain-like"/>
    <property type="match status" value="1"/>
</dbReference>
<dbReference type="Gene3D" id="1.20.5.5270">
    <property type="match status" value="1"/>
</dbReference>
<evidence type="ECO:0000256" key="1">
    <source>
        <dbReference type="ARBA" id="ARBA00022670"/>
    </source>
</evidence>
<comment type="catalytic activity">
    <reaction evidence="6 7">
        <text>Hydrolysis of proteins in presence of ATP.</text>
        <dbReference type="EC" id="3.4.21.53"/>
    </reaction>
</comment>
<keyword evidence="5 6" id="KW-0067">ATP-binding</keyword>
<evidence type="ECO:0000313" key="11">
    <source>
        <dbReference type="Proteomes" id="UP000731465"/>
    </source>
</evidence>
<evidence type="ECO:0000313" key="10">
    <source>
        <dbReference type="EMBL" id="MBW7570927.1"/>
    </source>
</evidence>
<dbReference type="Gene3D" id="1.20.58.1480">
    <property type="match status" value="1"/>
</dbReference>
<evidence type="ECO:0000256" key="7">
    <source>
        <dbReference type="PROSITE-ProRule" id="PRU01122"/>
    </source>
</evidence>
<dbReference type="InterPro" id="IPR003111">
    <property type="entry name" value="Lon_prtase_N"/>
</dbReference>
<evidence type="ECO:0000259" key="9">
    <source>
        <dbReference type="PROSITE" id="PS51787"/>
    </source>
</evidence>
<protein>
    <recommendedName>
        <fullName evidence="6">Lon protease</fullName>
        <ecNumber evidence="6">3.4.21.53</ecNumber>
    </recommendedName>
</protein>
<dbReference type="Pfam" id="PF02190">
    <property type="entry name" value="LON_substr_bdg"/>
    <property type="match status" value="1"/>
</dbReference>
<keyword evidence="11" id="KW-1185">Reference proteome</keyword>
<dbReference type="GO" id="GO:0004252">
    <property type="term" value="F:serine-type endopeptidase activity"/>
    <property type="evidence" value="ECO:0007669"/>
    <property type="project" value="UniProtKB-EC"/>
</dbReference>
<dbReference type="EMBL" id="JAGFNY010000036">
    <property type="protein sequence ID" value="MBW7570927.1"/>
    <property type="molecule type" value="Genomic_DNA"/>
</dbReference>
<dbReference type="Gene3D" id="3.30.230.10">
    <property type="match status" value="1"/>
</dbReference>
<evidence type="ECO:0000256" key="4">
    <source>
        <dbReference type="ARBA" id="ARBA00022825"/>
    </source>
</evidence>
<feature type="active site" evidence="7">
    <location>
        <position position="708"/>
    </location>
</feature>
<evidence type="ECO:0000256" key="3">
    <source>
        <dbReference type="ARBA" id="ARBA00022801"/>
    </source>
</evidence>
<comment type="similarity">
    <text evidence="6 7">Belongs to the peptidase S16 family.</text>
</comment>
<evidence type="ECO:0000259" key="8">
    <source>
        <dbReference type="PROSITE" id="PS51786"/>
    </source>
</evidence>
<keyword evidence="2 6" id="KW-0547">Nucleotide-binding</keyword>
<dbReference type="CDD" id="cd19500">
    <property type="entry name" value="RecA-like_Lon"/>
    <property type="match status" value="1"/>
</dbReference>
<dbReference type="InterPro" id="IPR027417">
    <property type="entry name" value="P-loop_NTPase"/>
</dbReference>
<dbReference type="InterPro" id="IPR015947">
    <property type="entry name" value="PUA-like_sf"/>
</dbReference>
<keyword evidence="1 6" id="KW-0645">Protease</keyword>
<dbReference type="Gene3D" id="1.10.8.60">
    <property type="match status" value="1"/>
</dbReference>
<feature type="active site" evidence="7">
    <location>
        <position position="751"/>
    </location>
</feature>
<evidence type="ECO:0000256" key="5">
    <source>
        <dbReference type="ARBA" id="ARBA00022840"/>
    </source>
</evidence>
<dbReference type="InterPro" id="IPR003593">
    <property type="entry name" value="AAA+_ATPase"/>
</dbReference>
<dbReference type="InterPro" id="IPR020568">
    <property type="entry name" value="Ribosomal_Su5_D2-typ_SF"/>
</dbReference>
<dbReference type="InterPro" id="IPR014721">
    <property type="entry name" value="Ribsml_uS5_D2-typ_fold_subgr"/>
</dbReference>
<keyword evidence="4 6" id="KW-0720">Serine protease</keyword>
<comment type="subunit">
    <text evidence="6">Homohexamer. Organized in a ring with a central cavity.</text>
</comment>
<dbReference type="InterPro" id="IPR008269">
    <property type="entry name" value="Lon_proteolytic"/>
</dbReference>
<dbReference type="Proteomes" id="UP000731465">
    <property type="component" value="Unassembled WGS sequence"/>
</dbReference>
<dbReference type="SMART" id="SM00464">
    <property type="entry name" value="LON"/>
    <property type="match status" value="1"/>
</dbReference>
<dbReference type="SMART" id="SM00382">
    <property type="entry name" value="AAA"/>
    <property type="match status" value="1"/>
</dbReference>
<feature type="domain" description="Lon N-terminal" evidence="9">
    <location>
        <begin position="24"/>
        <end position="231"/>
    </location>
</feature>
<dbReference type="InterPro" id="IPR004815">
    <property type="entry name" value="Lon_bac/euk-typ"/>
</dbReference>
<reference evidence="10 11" key="1">
    <citation type="submission" date="2021-03" db="EMBL/GenBank/DDBJ databases">
        <title>Succinivibrio sp. nov. isolated from feces of cow.</title>
        <authorList>
            <person name="Choi J.-Y."/>
        </authorList>
    </citation>
    <scope>NUCLEOTIDE SEQUENCE [LARGE SCALE GENOMIC DNA]</scope>
    <source>
        <strain evidence="10 11">AGMB01872</strain>
    </source>
</reference>
<dbReference type="NCBIfam" id="TIGR00763">
    <property type="entry name" value="lon"/>
    <property type="match status" value="1"/>
</dbReference>
<dbReference type="EC" id="3.4.21.53" evidence="6"/>
<dbReference type="SUPFAM" id="SSF54211">
    <property type="entry name" value="Ribosomal protein S5 domain 2-like"/>
    <property type="match status" value="1"/>
</dbReference>
<accession>A0ABS7DI08</accession>
<dbReference type="Gene3D" id="2.30.130.40">
    <property type="entry name" value="LON domain-like"/>
    <property type="match status" value="1"/>
</dbReference>
<dbReference type="InterPro" id="IPR003959">
    <property type="entry name" value="ATPase_AAA_core"/>
</dbReference>
<dbReference type="PANTHER" id="PTHR10046">
    <property type="entry name" value="ATP DEPENDENT LON PROTEASE FAMILY MEMBER"/>
    <property type="match status" value="1"/>
</dbReference>
<name>A0ABS7DI08_9GAMM</name>
<dbReference type="Pfam" id="PF05362">
    <property type="entry name" value="Lon_C"/>
    <property type="match status" value="1"/>
</dbReference>
<proteinExistence type="inferred from homology"/>
<dbReference type="Pfam" id="PF00004">
    <property type="entry name" value="AAA"/>
    <property type="match status" value="1"/>
</dbReference>
<dbReference type="Pfam" id="PF22667">
    <property type="entry name" value="Lon_lid"/>
    <property type="match status" value="1"/>
</dbReference>
<dbReference type="InterPro" id="IPR046336">
    <property type="entry name" value="Lon_prtase_N_sf"/>
</dbReference>
<dbReference type="InterPro" id="IPR027065">
    <property type="entry name" value="Lon_Prtase"/>
</dbReference>
<comment type="subcellular location">
    <subcellularLocation>
        <location evidence="6">Cytoplasm</location>
    </subcellularLocation>
</comment>